<organism evidence="2 3">
    <name type="scientific">Plasmopara halstedii</name>
    <name type="common">Downy mildew of sunflower</name>
    <dbReference type="NCBI Taxonomy" id="4781"/>
    <lineage>
        <taxon>Eukaryota</taxon>
        <taxon>Sar</taxon>
        <taxon>Stramenopiles</taxon>
        <taxon>Oomycota</taxon>
        <taxon>Peronosporomycetes</taxon>
        <taxon>Peronosporales</taxon>
        <taxon>Peronosporaceae</taxon>
        <taxon>Plasmopara</taxon>
    </lineage>
</organism>
<dbReference type="EMBL" id="CCYD01002047">
    <property type="protein sequence ID" value="CEG46153.1"/>
    <property type="molecule type" value="Genomic_DNA"/>
</dbReference>
<dbReference type="GeneID" id="36397627"/>
<protein>
    <submittedName>
        <fullName evidence="2">Uncharacterized protein</fullName>
    </submittedName>
</protein>
<evidence type="ECO:0000313" key="3">
    <source>
        <dbReference type="Proteomes" id="UP000054928"/>
    </source>
</evidence>
<name>A0A0P1AX56_PLAHL</name>
<dbReference type="OrthoDB" id="10256179at2759"/>
<evidence type="ECO:0000256" key="1">
    <source>
        <dbReference type="SAM" id="MobiDB-lite"/>
    </source>
</evidence>
<keyword evidence="3" id="KW-1185">Reference proteome</keyword>
<feature type="region of interest" description="Disordered" evidence="1">
    <location>
        <begin position="281"/>
        <end position="305"/>
    </location>
</feature>
<dbReference type="OMA" id="SCHHERT"/>
<dbReference type="Proteomes" id="UP000054928">
    <property type="component" value="Unassembled WGS sequence"/>
</dbReference>
<feature type="compositionally biased region" description="Polar residues" evidence="1">
    <location>
        <begin position="293"/>
        <end position="303"/>
    </location>
</feature>
<proteinExistence type="predicted"/>
<accession>A0A0P1AX56</accession>
<reference evidence="3" key="1">
    <citation type="submission" date="2014-09" db="EMBL/GenBank/DDBJ databases">
        <authorList>
            <person name="Sharma Rahul"/>
            <person name="Thines Marco"/>
        </authorList>
    </citation>
    <scope>NUCLEOTIDE SEQUENCE [LARGE SCALE GENOMIC DNA]</scope>
</reference>
<dbReference type="AlphaFoldDB" id="A0A0P1AX56"/>
<sequence>MTDRLIHNRVFKVSKELNQVDVLCEQHRRHISNRQGLPNWNMPMTPAGKTSCHHERTPAFFAWNEEPEERSRPTWQTDTPQKVARTLHLTPVKDRQPVAENSPDLFREENAALKRRIDNLDEESAIEANSDSCLVEKEDLSPTERLVTKNPVREDIVDRTSYAASASSIEIAPTSRYQQLHQVASATATPKSQFRDIAAGLSTEKADRYRMSRSSGKRFRSPVRTSLWEHCNDKYIHQDIGGYKDATNLSHKRITPSTAARTFDSSAVSQALNMTPIRSQMTGQDRRPIRTGSEPSDFSTSASREFVHDDEWKQSELPQLDTINSTKNTSLLANKEYGHRAGKRVSFNGETARPQPQMLPVLADKTTQTDESLWPPRTDTTLLSSDIRIPDTDASVRCSACKKDFNHLERPQKVPRHSIAAQQPNFRRSSSHLTNPILMNPRYPPEPKTFQKRSTSSSLFNDRLAWR</sequence>
<dbReference type="RefSeq" id="XP_024582522.1">
    <property type="nucleotide sequence ID" value="XM_024716977.1"/>
</dbReference>
<feature type="region of interest" description="Disordered" evidence="1">
    <location>
        <begin position="412"/>
        <end position="467"/>
    </location>
</feature>
<feature type="compositionally biased region" description="Polar residues" evidence="1">
    <location>
        <begin position="420"/>
        <end position="434"/>
    </location>
</feature>
<evidence type="ECO:0000313" key="2">
    <source>
        <dbReference type="EMBL" id="CEG46153.1"/>
    </source>
</evidence>